<keyword evidence="1" id="KW-0472">Membrane</keyword>
<reference evidence="2" key="1">
    <citation type="journal article" date="2023" name="Mol. Phylogenet. Evol.">
        <title>Genome-scale phylogeny and comparative genomics of the fungal order Sordariales.</title>
        <authorList>
            <person name="Hensen N."/>
            <person name="Bonometti L."/>
            <person name="Westerberg I."/>
            <person name="Brannstrom I.O."/>
            <person name="Guillou S."/>
            <person name="Cros-Aarteil S."/>
            <person name="Calhoun S."/>
            <person name="Haridas S."/>
            <person name="Kuo A."/>
            <person name="Mondo S."/>
            <person name="Pangilinan J."/>
            <person name="Riley R."/>
            <person name="LaButti K."/>
            <person name="Andreopoulos B."/>
            <person name="Lipzen A."/>
            <person name="Chen C."/>
            <person name="Yan M."/>
            <person name="Daum C."/>
            <person name="Ng V."/>
            <person name="Clum A."/>
            <person name="Steindorff A."/>
            <person name="Ohm R.A."/>
            <person name="Martin F."/>
            <person name="Silar P."/>
            <person name="Natvig D.O."/>
            <person name="Lalanne C."/>
            <person name="Gautier V."/>
            <person name="Ament-Velasquez S.L."/>
            <person name="Kruys A."/>
            <person name="Hutchinson M.I."/>
            <person name="Powell A.J."/>
            <person name="Barry K."/>
            <person name="Miller A.N."/>
            <person name="Grigoriev I.V."/>
            <person name="Debuchy R."/>
            <person name="Gladieux P."/>
            <person name="Hiltunen Thoren M."/>
            <person name="Johannesson H."/>
        </authorList>
    </citation>
    <scope>NUCLEOTIDE SEQUENCE</scope>
    <source>
        <strain evidence="2">CBS 333.67</strain>
    </source>
</reference>
<evidence type="ECO:0000313" key="3">
    <source>
        <dbReference type="Proteomes" id="UP001273166"/>
    </source>
</evidence>
<feature type="transmembrane region" description="Helical" evidence="1">
    <location>
        <begin position="157"/>
        <end position="177"/>
    </location>
</feature>
<proteinExistence type="predicted"/>
<dbReference type="Proteomes" id="UP001273166">
    <property type="component" value="Unassembled WGS sequence"/>
</dbReference>
<sequence>MRHVSFSTVLLLYSESEITSASMARHKRYPYWYFEFPQLLHPSLIETYLSASVHARSVKYYMHVSRRPLSRKQELICNIPLFNTPQEIVLFLHVSADLSRQGWAAGNARKGFSQGSGARAPTRGAGFGLGPEASVWSSVVSLGYAALLFFLRVYSPFPYFLVPVIPCSFTLFGFSGFTLHVSVHMWEGCICAFGTSLSGTNG</sequence>
<comment type="caution">
    <text evidence="2">The sequence shown here is derived from an EMBL/GenBank/DDBJ whole genome shotgun (WGS) entry which is preliminary data.</text>
</comment>
<gene>
    <name evidence="2" type="ORF">B0T15DRAFT_180497</name>
</gene>
<keyword evidence="1" id="KW-0812">Transmembrane</keyword>
<reference evidence="2" key="2">
    <citation type="submission" date="2023-06" db="EMBL/GenBank/DDBJ databases">
        <authorList>
            <consortium name="Lawrence Berkeley National Laboratory"/>
            <person name="Mondo S.J."/>
            <person name="Hensen N."/>
            <person name="Bonometti L."/>
            <person name="Westerberg I."/>
            <person name="Brannstrom I.O."/>
            <person name="Guillou S."/>
            <person name="Cros-Aarteil S."/>
            <person name="Calhoun S."/>
            <person name="Haridas S."/>
            <person name="Kuo A."/>
            <person name="Pangilinan J."/>
            <person name="Riley R."/>
            <person name="Labutti K."/>
            <person name="Andreopoulos B."/>
            <person name="Lipzen A."/>
            <person name="Chen C."/>
            <person name="Yanf M."/>
            <person name="Daum C."/>
            <person name="Ng V."/>
            <person name="Clum A."/>
            <person name="Steindorff A."/>
            <person name="Ohm R."/>
            <person name="Martin F."/>
            <person name="Silar P."/>
            <person name="Natvig D."/>
            <person name="Lalanne C."/>
            <person name="Gautier V."/>
            <person name="Ament-Velasquez S.L."/>
            <person name="Kruys A."/>
            <person name="Hutchinson M.I."/>
            <person name="Powell A.J."/>
            <person name="Barry K."/>
            <person name="Miller A.N."/>
            <person name="Grigoriev I.V."/>
            <person name="Debuchy R."/>
            <person name="Gladieux P."/>
            <person name="Thoren M.H."/>
            <person name="Johannesson H."/>
        </authorList>
    </citation>
    <scope>NUCLEOTIDE SEQUENCE</scope>
    <source>
        <strain evidence="2">CBS 333.67</strain>
    </source>
</reference>
<dbReference type="EMBL" id="JAUDZG010000003">
    <property type="protein sequence ID" value="KAK3307500.1"/>
    <property type="molecule type" value="Genomic_DNA"/>
</dbReference>
<dbReference type="AlphaFoldDB" id="A0AAJ0GX68"/>
<protein>
    <submittedName>
        <fullName evidence="2">Uncharacterized protein</fullName>
    </submittedName>
</protein>
<name>A0AAJ0GX68_9PEZI</name>
<dbReference type="GeneID" id="87881129"/>
<evidence type="ECO:0000313" key="2">
    <source>
        <dbReference type="EMBL" id="KAK3307500.1"/>
    </source>
</evidence>
<dbReference type="RefSeq" id="XP_062723280.1">
    <property type="nucleotide sequence ID" value="XM_062862300.1"/>
</dbReference>
<organism evidence="2 3">
    <name type="scientific">Chaetomium strumarium</name>
    <dbReference type="NCBI Taxonomy" id="1170767"/>
    <lineage>
        <taxon>Eukaryota</taxon>
        <taxon>Fungi</taxon>
        <taxon>Dikarya</taxon>
        <taxon>Ascomycota</taxon>
        <taxon>Pezizomycotina</taxon>
        <taxon>Sordariomycetes</taxon>
        <taxon>Sordariomycetidae</taxon>
        <taxon>Sordariales</taxon>
        <taxon>Chaetomiaceae</taxon>
        <taxon>Chaetomium</taxon>
    </lineage>
</organism>
<evidence type="ECO:0000256" key="1">
    <source>
        <dbReference type="SAM" id="Phobius"/>
    </source>
</evidence>
<feature type="transmembrane region" description="Helical" evidence="1">
    <location>
        <begin position="133"/>
        <end position="151"/>
    </location>
</feature>
<keyword evidence="1" id="KW-1133">Transmembrane helix</keyword>
<accession>A0AAJ0GX68</accession>
<keyword evidence="3" id="KW-1185">Reference proteome</keyword>